<evidence type="ECO:0000256" key="7">
    <source>
        <dbReference type="ARBA" id="ARBA00068059"/>
    </source>
</evidence>
<dbReference type="CDD" id="cd05474">
    <property type="entry name" value="SAP_like"/>
    <property type="match status" value="1"/>
</dbReference>
<keyword evidence="3" id="KW-0732">Signal</keyword>
<dbReference type="Proteomes" id="UP000275078">
    <property type="component" value="Unassembled WGS sequence"/>
</dbReference>
<evidence type="ECO:0000256" key="4">
    <source>
        <dbReference type="ARBA" id="ARBA00022750"/>
    </source>
</evidence>
<evidence type="ECO:0000313" key="12">
    <source>
        <dbReference type="EMBL" id="RPA83875.1"/>
    </source>
</evidence>
<protein>
    <recommendedName>
        <fullName evidence="7">Probable aspartic-type endopeptidase OPSB</fullName>
    </recommendedName>
    <alternativeName>
        <fullName evidence="6">Probable aspartic-type endopeptidase opsB</fullName>
    </alternativeName>
</protein>
<feature type="domain" description="Peptidase A1" evidence="11">
    <location>
        <begin position="89"/>
        <end position="427"/>
    </location>
</feature>
<dbReference type="STRING" id="1160509.A0A3N4ICQ4"/>
<name>A0A3N4ICQ4_ASCIM</name>
<dbReference type="InterPro" id="IPR033876">
    <property type="entry name" value="SAP-like"/>
</dbReference>
<evidence type="ECO:0000256" key="5">
    <source>
        <dbReference type="ARBA" id="ARBA00022801"/>
    </source>
</evidence>
<accession>A0A3N4ICQ4</accession>
<dbReference type="GO" id="GO:0004190">
    <property type="term" value="F:aspartic-type endopeptidase activity"/>
    <property type="evidence" value="ECO:0007669"/>
    <property type="project" value="UniProtKB-KW"/>
</dbReference>
<dbReference type="FunFam" id="2.40.70.10:FF:000011">
    <property type="entry name" value="Aspartic protease"/>
    <property type="match status" value="1"/>
</dbReference>
<dbReference type="PROSITE" id="PS51767">
    <property type="entry name" value="PEPTIDASE_A1"/>
    <property type="match status" value="1"/>
</dbReference>
<evidence type="ECO:0000256" key="6">
    <source>
        <dbReference type="ARBA" id="ARBA00067536"/>
    </source>
</evidence>
<feature type="disulfide bond" evidence="9">
    <location>
        <begin position="344"/>
        <end position="391"/>
    </location>
</feature>
<dbReference type="InterPro" id="IPR001461">
    <property type="entry name" value="Aspartic_peptidase_A1"/>
</dbReference>
<evidence type="ECO:0000256" key="8">
    <source>
        <dbReference type="PIRSR" id="PIRSR601461-1"/>
    </source>
</evidence>
<evidence type="ECO:0000259" key="11">
    <source>
        <dbReference type="PROSITE" id="PS51767"/>
    </source>
</evidence>
<feature type="active site" evidence="8">
    <location>
        <position position="107"/>
    </location>
</feature>
<dbReference type="PRINTS" id="PR00792">
    <property type="entry name" value="PEPSIN"/>
</dbReference>
<dbReference type="PANTHER" id="PTHR47966">
    <property type="entry name" value="BETA-SITE APP-CLEAVING ENZYME, ISOFORM A-RELATED"/>
    <property type="match status" value="1"/>
</dbReference>
<dbReference type="EMBL" id="ML119662">
    <property type="protein sequence ID" value="RPA83875.1"/>
    <property type="molecule type" value="Genomic_DNA"/>
</dbReference>
<sequence>MKFNTERVAMTESLSLIVLGLSAVSAMTTVSVPITANGIERRSPEPTAAPKAISFKLDRVKRALTEEKVQKLRKRGTVMQDVDNADYLYYANITIGTPPQPMRLHVDTGSSDVWVQNSNSAWCLKQEQNCNITGTFDPTDSKTYKKLNNDFAINYVDREYAKGEYGTDVFGIGGKSVKGLQFGLANDVNSTEGIMGLGFPENVAQVGKGKGPYDNLPVLMVKQGLINTRAYSLWLNDLDADQGELLFGAIDAAKFKGKLVKLPLNSRSGENSPLHFDVNLTDISYTKSQKGGSGSLFGASDAINVFLDSGTSLIYLPVPMATRMQQVAGAIVDPVYSDQPIIDCRQRKSGLVYEFKFNGVTIPVPIDELIIDAVTNTGEPAYFMNTQIPLCYFGVIASAEGNNVLGDTFLRSAYVVYDLDNKLVALAPTHYNVTESDILEIKPGKDGIPDVEGKKSPKTTSSSNESKTSGSPEETSSEGANSNPDESAAAGKDGRWSLLAGAIAIMSTVLLI</sequence>
<keyword evidence="13" id="KW-1185">Reference proteome</keyword>
<feature type="compositionally biased region" description="Basic and acidic residues" evidence="10">
    <location>
        <begin position="442"/>
        <end position="455"/>
    </location>
</feature>
<evidence type="ECO:0000256" key="1">
    <source>
        <dbReference type="ARBA" id="ARBA00007447"/>
    </source>
</evidence>
<organism evidence="12 13">
    <name type="scientific">Ascobolus immersus RN42</name>
    <dbReference type="NCBI Taxonomy" id="1160509"/>
    <lineage>
        <taxon>Eukaryota</taxon>
        <taxon>Fungi</taxon>
        <taxon>Dikarya</taxon>
        <taxon>Ascomycota</taxon>
        <taxon>Pezizomycotina</taxon>
        <taxon>Pezizomycetes</taxon>
        <taxon>Pezizales</taxon>
        <taxon>Ascobolaceae</taxon>
        <taxon>Ascobolus</taxon>
    </lineage>
</organism>
<dbReference type="AlphaFoldDB" id="A0A3N4ICQ4"/>
<dbReference type="Pfam" id="PF00026">
    <property type="entry name" value="Asp"/>
    <property type="match status" value="1"/>
</dbReference>
<feature type="compositionally biased region" description="Low complexity" evidence="10">
    <location>
        <begin position="458"/>
        <end position="479"/>
    </location>
</feature>
<feature type="region of interest" description="Disordered" evidence="10">
    <location>
        <begin position="442"/>
        <end position="491"/>
    </location>
</feature>
<dbReference type="Gene3D" id="2.40.70.10">
    <property type="entry name" value="Acid Proteases"/>
    <property type="match status" value="2"/>
</dbReference>
<dbReference type="InterPro" id="IPR033121">
    <property type="entry name" value="PEPTIDASE_A1"/>
</dbReference>
<keyword evidence="9" id="KW-1015">Disulfide bond</keyword>
<keyword evidence="2 12" id="KW-0645">Protease</keyword>
<dbReference type="PANTHER" id="PTHR47966:SF65">
    <property type="entry name" value="ASPARTIC-TYPE ENDOPEPTIDASE"/>
    <property type="match status" value="1"/>
</dbReference>
<keyword evidence="4" id="KW-0064">Aspartyl protease</keyword>
<dbReference type="SUPFAM" id="SSF50630">
    <property type="entry name" value="Acid proteases"/>
    <property type="match status" value="1"/>
</dbReference>
<dbReference type="GO" id="GO:0006508">
    <property type="term" value="P:proteolysis"/>
    <property type="evidence" value="ECO:0007669"/>
    <property type="project" value="UniProtKB-KW"/>
</dbReference>
<dbReference type="InterPro" id="IPR021109">
    <property type="entry name" value="Peptidase_aspartic_dom_sf"/>
</dbReference>
<gene>
    <name evidence="12" type="ORF">BJ508DRAFT_304398</name>
</gene>
<evidence type="ECO:0000256" key="2">
    <source>
        <dbReference type="ARBA" id="ARBA00022670"/>
    </source>
</evidence>
<dbReference type="OrthoDB" id="771136at2759"/>
<proteinExistence type="inferred from homology"/>
<evidence type="ECO:0000256" key="3">
    <source>
        <dbReference type="ARBA" id="ARBA00022729"/>
    </source>
</evidence>
<evidence type="ECO:0000256" key="10">
    <source>
        <dbReference type="SAM" id="MobiDB-lite"/>
    </source>
</evidence>
<comment type="similarity">
    <text evidence="1">Belongs to the peptidase A1 family.</text>
</comment>
<evidence type="ECO:0000313" key="13">
    <source>
        <dbReference type="Proteomes" id="UP000275078"/>
    </source>
</evidence>
<keyword evidence="5" id="KW-0378">Hydrolase</keyword>
<feature type="active site" evidence="8">
    <location>
        <position position="308"/>
    </location>
</feature>
<evidence type="ECO:0000256" key="9">
    <source>
        <dbReference type="PIRSR" id="PIRSR601461-2"/>
    </source>
</evidence>
<reference evidence="12 13" key="1">
    <citation type="journal article" date="2018" name="Nat. Ecol. Evol.">
        <title>Pezizomycetes genomes reveal the molecular basis of ectomycorrhizal truffle lifestyle.</title>
        <authorList>
            <person name="Murat C."/>
            <person name="Payen T."/>
            <person name="Noel B."/>
            <person name="Kuo A."/>
            <person name="Morin E."/>
            <person name="Chen J."/>
            <person name="Kohler A."/>
            <person name="Krizsan K."/>
            <person name="Balestrini R."/>
            <person name="Da Silva C."/>
            <person name="Montanini B."/>
            <person name="Hainaut M."/>
            <person name="Levati E."/>
            <person name="Barry K.W."/>
            <person name="Belfiori B."/>
            <person name="Cichocki N."/>
            <person name="Clum A."/>
            <person name="Dockter R.B."/>
            <person name="Fauchery L."/>
            <person name="Guy J."/>
            <person name="Iotti M."/>
            <person name="Le Tacon F."/>
            <person name="Lindquist E.A."/>
            <person name="Lipzen A."/>
            <person name="Malagnac F."/>
            <person name="Mello A."/>
            <person name="Molinier V."/>
            <person name="Miyauchi S."/>
            <person name="Poulain J."/>
            <person name="Riccioni C."/>
            <person name="Rubini A."/>
            <person name="Sitrit Y."/>
            <person name="Splivallo R."/>
            <person name="Traeger S."/>
            <person name="Wang M."/>
            <person name="Zifcakova L."/>
            <person name="Wipf D."/>
            <person name="Zambonelli A."/>
            <person name="Paolocci F."/>
            <person name="Nowrousian M."/>
            <person name="Ottonello S."/>
            <person name="Baldrian P."/>
            <person name="Spatafora J.W."/>
            <person name="Henrissat B."/>
            <person name="Nagy L.G."/>
            <person name="Aury J.M."/>
            <person name="Wincker P."/>
            <person name="Grigoriev I.V."/>
            <person name="Bonfante P."/>
            <person name="Martin F.M."/>
        </authorList>
    </citation>
    <scope>NUCLEOTIDE SEQUENCE [LARGE SCALE GENOMIC DNA]</scope>
    <source>
        <strain evidence="12 13">RN42</strain>
    </source>
</reference>